<evidence type="ECO:0000313" key="1">
    <source>
        <dbReference type="EMBL" id="QHS84758.1"/>
    </source>
</evidence>
<name>A0A6C0AYA2_9ZZZZ</name>
<evidence type="ECO:0008006" key="2">
    <source>
        <dbReference type="Google" id="ProtNLM"/>
    </source>
</evidence>
<protein>
    <recommendedName>
        <fullName evidence="2">PNPLA domain-containing protein</fullName>
    </recommendedName>
</protein>
<dbReference type="AlphaFoldDB" id="A0A6C0AYA2"/>
<proteinExistence type="predicted"/>
<reference evidence="1" key="1">
    <citation type="journal article" date="2020" name="Nature">
        <title>Giant virus diversity and host interactions through global metagenomics.</title>
        <authorList>
            <person name="Schulz F."/>
            <person name="Roux S."/>
            <person name="Paez-Espino D."/>
            <person name="Jungbluth S."/>
            <person name="Walsh D.A."/>
            <person name="Denef V.J."/>
            <person name="McMahon K.D."/>
            <person name="Konstantinidis K.T."/>
            <person name="Eloe-Fadrosh E.A."/>
            <person name="Kyrpides N.C."/>
            <person name="Woyke T."/>
        </authorList>
    </citation>
    <scope>NUCLEOTIDE SEQUENCE</scope>
    <source>
        <strain evidence="1">GVMAG-S-ERX556022-25</strain>
    </source>
</reference>
<organism evidence="1">
    <name type="scientific">viral metagenome</name>
    <dbReference type="NCBI Taxonomy" id="1070528"/>
    <lineage>
        <taxon>unclassified sequences</taxon>
        <taxon>metagenomes</taxon>
        <taxon>organismal metagenomes</taxon>
    </lineage>
</organism>
<accession>A0A6C0AYA2</accession>
<sequence>MKPKHFFILLFAISNLFKYFISEYEKCVMIGYGGYSGFWYYYSNLQKSYILDKNIYCYSAGCLATVASIQHNNYDSLIRMVKTLKNKYNNNEIDRFDIRNEFIYEISQKVTDIKYYNINILTSSYYGNCNIIRPINKKQLIDALNMTSSVPFFTSKLDISKNIDGFFCLNKYPKCKEKLTMPNSLYFYINILNHNINDEDISYIMNL</sequence>
<dbReference type="EMBL" id="MN738812">
    <property type="protein sequence ID" value="QHS84758.1"/>
    <property type="molecule type" value="Genomic_DNA"/>
</dbReference>